<evidence type="ECO:0000313" key="3">
    <source>
        <dbReference type="Proteomes" id="UP001280581"/>
    </source>
</evidence>
<keyword evidence="3" id="KW-1185">Reference proteome</keyword>
<name>A0AAN6LQM2_9PLEO</name>
<reference evidence="2 3" key="1">
    <citation type="submission" date="2021-02" db="EMBL/GenBank/DDBJ databases">
        <title>Genome assembly of Pseudopithomyces chartarum.</title>
        <authorList>
            <person name="Jauregui R."/>
            <person name="Singh J."/>
            <person name="Voisey C."/>
        </authorList>
    </citation>
    <scope>NUCLEOTIDE SEQUENCE [LARGE SCALE GENOMIC DNA]</scope>
    <source>
        <strain evidence="2 3">AGR01</strain>
    </source>
</reference>
<gene>
    <name evidence="2" type="ORF">GRF29_216g231489</name>
</gene>
<dbReference type="EMBL" id="WVTA01000018">
    <property type="protein sequence ID" value="KAK3197462.1"/>
    <property type="molecule type" value="Genomic_DNA"/>
</dbReference>
<protein>
    <submittedName>
        <fullName evidence="2">Uncharacterized protein</fullName>
    </submittedName>
</protein>
<accession>A0AAN6LQM2</accession>
<comment type="caution">
    <text evidence="2">The sequence shown here is derived from an EMBL/GenBank/DDBJ whole genome shotgun (WGS) entry which is preliminary data.</text>
</comment>
<evidence type="ECO:0000313" key="2">
    <source>
        <dbReference type="EMBL" id="KAK3197462.1"/>
    </source>
</evidence>
<evidence type="ECO:0000256" key="1">
    <source>
        <dbReference type="SAM" id="MobiDB-lite"/>
    </source>
</evidence>
<sequence length="322" mass="36196">MSPPKPLPTIQSAFLSVRPFEPVLVFKSPDEAILFQDKVRQGRILADQSSKWVFLPLPNGLLRVRTAKDGDIAFDFDGSAHAKAFNDSIKTLGRVFSKTKDMPTWDRTVAVSPINLNPDLSFDAPSTDATHGSNSEIEPASISPPNMSPREPKKPARKTPFTVASVLPECDYKEEWEPKERRTDAYLSVQASILEYLNVHAADQLTVTQAHFFFSNAGTAPHGPTAKQATELAYFMRSWGFDVYAKLVPAEERLRLYIADRSQGGRKRDHLFWDQNLKTGEIAQMEDLSPRQGDRLLGRWLDSNVAVRWGISLNGLRRWKGE</sequence>
<feature type="compositionally biased region" description="Polar residues" evidence="1">
    <location>
        <begin position="127"/>
        <end position="136"/>
    </location>
</feature>
<proteinExistence type="predicted"/>
<organism evidence="2 3">
    <name type="scientific">Pseudopithomyces chartarum</name>
    <dbReference type="NCBI Taxonomy" id="1892770"/>
    <lineage>
        <taxon>Eukaryota</taxon>
        <taxon>Fungi</taxon>
        <taxon>Dikarya</taxon>
        <taxon>Ascomycota</taxon>
        <taxon>Pezizomycotina</taxon>
        <taxon>Dothideomycetes</taxon>
        <taxon>Pleosporomycetidae</taxon>
        <taxon>Pleosporales</taxon>
        <taxon>Massarineae</taxon>
        <taxon>Didymosphaeriaceae</taxon>
        <taxon>Pseudopithomyces</taxon>
    </lineage>
</organism>
<dbReference type="Proteomes" id="UP001280581">
    <property type="component" value="Unassembled WGS sequence"/>
</dbReference>
<dbReference type="AlphaFoldDB" id="A0AAN6LQM2"/>
<feature type="region of interest" description="Disordered" evidence="1">
    <location>
        <begin position="121"/>
        <end position="159"/>
    </location>
</feature>